<keyword evidence="3" id="KW-1185">Reference proteome</keyword>
<dbReference type="Proteomes" id="UP000278673">
    <property type="component" value="Unassembled WGS sequence"/>
</dbReference>
<reference evidence="2 3" key="1">
    <citation type="submission" date="2018-10" db="EMBL/GenBank/DDBJ databases">
        <title>Isolation, diversity and antifungal activity of actinobacteria from wheat.</title>
        <authorList>
            <person name="Han C."/>
        </authorList>
    </citation>
    <scope>NUCLEOTIDE SEQUENCE [LARGE SCALE GENOMIC DNA]</scope>
    <source>
        <strain evidence="2 3">NEAU-YY642</strain>
    </source>
</reference>
<proteinExistence type="predicted"/>
<gene>
    <name evidence="2" type="ORF">EBN88_05465</name>
</gene>
<evidence type="ECO:0000313" key="3">
    <source>
        <dbReference type="Proteomes" id="UP000278673"/>
    </source>
</evidence>
<protein>
    <submittedName>
        <fullName evidence="2">Uncharacterized protein</fullName>
    </submittedName>
</protein>
<feature type="region of interest" description="Disordered" evidence="1">
    <location>
        <begin position="58"/>
        <end position="78"/>
    </location>
</feature>
<evidence type="ECO:0000256" key="1">
    <source>
        <dbReference type="SAM" id="MobiDB-lite"/>
    </source>
</evidence>
<dbReference type="EMBL" id="RFFJ01000016">
    <property type="protein sequence ID" value="RMI44450.1"/>
    <property type="molecule type" value="Genomic_DNA"/>
</dbReference>
<name>A0A3M2M635_9ACTN</name>
<dbReference type="AlphaFoldDB" id="A0A3M2M635"/>
<accession>A0A3M2M635</accession>
<comment type="caution">
    <text evidence="2">The sequence shown here is derived from an EMBL/GenBank/DDBJ whole genome shotgun (WGS) entry which is preliminary data.</text>
</comment>
<evidence type="ECO:0000313" key="2">
    <source>
        <dbReference type="EMBL" id="RMI44450.1"/>
    </source>
</evidence>
<organism evidence="2 3">
    <name type="scientific">Streptomyces triticirhizae</name>
    <dbReference type="NCBI Taxonomy" id="2483353"/>
    <lineage>
        <taxon>Bacteria</taxon>
        <taxon>Bacillati</taxon>
        <taxon>Actinomycetota</taxon>
        <taxon>Actinomycetes</taxon>
        <taxon>Kitasatosporales</taxon>
        <taxon>Streptomycetaceae</taxon>
        <taxon>Streptomyces</taxon>
    </lineage>
</organism>
<sequence>MLAALRDNATALTPDGGTPVTLAALLGQPPDTPPQQLLNGWIRALSEAVDALAAVANADTAQAPEEQPRTAQQSQGGVRLGYGYTHGVSGQGLDTFTPRPGSVASIQMGRRFDRGGMYG</sequence>